<dbReference type="GO" id="GO:0005975">
    <property type="term" value="P:carbohydrate metabolic process"/>
    <property type="evidence" value="ECO:0007669"/>
    <property type="project" value="InterPro"/>
</dbReference>
<evidence type="ECO:0000313" key="7">
    <source>
        <dbReference type="Proteomes" id="UP000003163"/>
    </source>
</evidence>
<dbReference type="GO" id="GO:0008973">
    <property type="term" value="F:phosphopentomutase activity"/>
    <property type="evidence" value="ECO:0007669"/>
    <property type="project" value="TreeGrafter"/>
</dbReference>
<evidence type="ECO:0000256" key="2">
    <source>
        <dbReference type="ARBA" id="ARBA00022723"/>
    </source>
</evidence>
<feature type="domain" description="Alpha-D-phosphohexomutase alpha/beta/alpha" evidence="5">
    <location>
        <begin position="112"/>
        <end position="206"/>
    </location>
</feature>
<keyword evidence="7" id="KW-1185">Reference proteome</keyword>
<proteinExistence type="inferred from homology"/>
<dbReference type="VEuPathDB" id="MicrosporidiaDB:EDEG_03818"/>
<dbReference type="STRING" id="1003232.J8ZPN0"/>
<protein>
    <recommendedName>
        <fullName evidence="5">Alpha-D-phosphohexomutase alpha/beta/alpha domain-containing protein</fullName>
    </recommendedName>
</protein>
<evidence type="ECO:0000256" key="3">
    <source>
        <dbReference type="ARBA" id="ARBA00022842"/>
    </source>
</evidence>
<dbReference type="PANTHER" id="PTHR45745">
    <property type="entry name" value="PHOSPHOMANNOMUTASE 45A"/>
    <property type="match status" value="1"/>
</dbReference>
<evidence type="ECO:0000256" key="1">
    <source>
        <dbReference type="ARBA" id="ARBA00010231"/>
    </source>
</evidence>
<reference evidence="6 7" key="1">
    <citation type="submission" date="2011-08" db="EMBL/GenBank/DDBJ databases">
        <authorList>
            <person name="Liu Z.J."/>
            <person name="Shi F.L."/>
            <person name="Lu J.Q."/>
            <person name="Li M."/>
            <person name="Wang Z.L."/>
        </authorList>
    </citation>
    <scope>NUCLEOTIDE SEQUENCE [LARGE SCALE GENOMIC DNA]</scope>
    <source>
        <strain evidence="6 7">USNM 41457</strain>
    </source>
</reference>
<dbReference type="GO" id="GO:0046872">
    <property type="term" value="F:metal ion binding"/>
    <property type="evidence" value="ECO:0007669"/>
    <property type="project" value="UniProtKB-KW"/>
</dbReference>
<accession>J8ZPN0</accession>
<dbReference type="AlphaFoldDB" id="J8ZPN0"/>
<evidence type="ECO:0000259" key="5">
    <source>
        <dbReference type="Pfam" id="PF02878"/>
    </source>
</evidence>
<organism evidence="6 7">
    <name type="scientific">Edhazardia aedis (strain USNM 41457)</name>
    <name type="common">Microsporidian parasite</name>
    <dbReference type="NCBI Taxonomy" id="1003232"/>
    <lineage>
        <taxon>Eukaryota</taxon>
        <taxon>Fungi</taxon>
        <taxon>Fungi incertae sedis</taxon>
        <taxon>Microsporidia</taxon>
        <taxon>Edhazardia</taxon>
    </lineage>
</organism>
<comment type="caution">
    <text evidence="6">The sequence shown here is derived from an EMBL/GenBank/DDBJ whole genome shotgun (WGS) entry which is preliminary data.</text>
</comment>
<dbReference type="HOGENOM" id="CLU_471737_0_0_1"/>
<keyword evidence="4" id="KW-0413">Isomerase</keyword>
<dbReference type="InterPro" id="IPR005844">
    <property type="entry name" value="A-D-PHexomutase_a/b/a-I"/>
</dbReference>
<dbReference type="Proteomes" id="UP000003163">
    <property type="component" value="Unassembled WGS sequence"/>
</dbReference>
<dbReference type="PANTHER" id="PTHR45745:SF1">
    <property type="entry name" value="PHOSPHOGLUCOMUTASE 2B-RELATED"/>
    <property type="match status" value="1"/>
</dbReference>
<dbReference type="EMBL" id="AFBI03000128">
    <property type="protein sequence ID" value="EJW01638.1"/>
    <property type="molecule type" value="Genomic_DNA"/>
</dbReference>
<sequence>MSLFKLPKTKGDENWREMMLKYMEYCFYKHDSREIYNYYLDSKLDYLKTILCNDLQYKDGGVYEIVEPGFKYINNVTMNILATSTIILLKKYEPNIRELHGKKFDTTKFYDVTKRVFIGYDSRPDSRGFVEIIARVFFHRGFIVHVAPDPVVEPFVSFMASSPIYTTGIFITGGMNSEKYSGFQVYLEDGCPLTEKLEKKLNEIIKFRIHTPITENLEIECFNFMLQVKIFMTNFPLIFKTYFHEFFNRSISVAHNIVTIYCFKKEFRTFLEVGIKHFGLIGTVHFYPYKNIQDPYLGDCSLLDESRLRASGITTYAEKSGSKLILLLGFEGKRCQVLYSAKNKWVKAKSSHVATMFMHWFQNIAFSASKQYITTWNIDNLTSISAMRYKTRFVKIPVNSRKPSDWLCLRRKDENRMFHTLFFDEKDQFMIHSGIMPSALQIATFITGMAQFDKIHVILDKIKNEFGPFSMFKMLYFTDNINETIKKLENILSIRGKEIKISHQMYCINFNNNTTLYIQPRNQYIIIRIYIRGIENPNKFEIIDKIKLELFDDNFNHVLWPFSSNKTNIKTMNFRELN</sequence>
<dbReference type="Pfam" id="PF02878">
    <property type="entry name" value="PGM_PMM_I"/>
    <property type="match status" value="1"/>
</dbReference>
<dbReference type="GO" id="GO:0006166">
    <property type="term" value="P:purine ribonucleoside salvage"/>
    <property type="evidence" value="ECO:0007669"/>
    <property type="project" value="TreeGrafter"/>
</dbReference>
<evidence type="ECO:0000256" key="4">
    <source>
        <dbReference type="ARBA" id="ARBA00023235"/>
    </source>
</evidence>
<reference evidence="7" key="2">
    <citation type="submission" date="2015-07" db="EMBL/GenBank/DDBJ databases">
        <title>Contrasting host-pathogen interactions and genome evolution in two generalist and specialist microsporidian pathogens of mosquitoes.</title>
        <authorList>
            <consortium name="The Broad Institute Genomics Platform"/>
            <consortium name="The Broad Institute Genome Sequencing Center for Infectious Disease"/>
            <person name="Cuomo C.A."/>
            <person name="Sanscrainte N.D."/>
            <person name="Goldberg J.M."/>
            <person name="Heiman D."/>
            <person name="Young S."/>
            <person name="Zeng Q."/>
            <person name="Becnel J.J."/>
            <person name="Birren B.W."/>
        </authorList>
    </citation>
    <scope>NUCLEOTIDE SEQUENCE [LARGE SCALE GENOMIC DNA]</scope>
    <source>
        <strain evidence="7">USNM 41457</strain>
    </source>
</reference>
<dbReference type="InterPro" id="IPR016055">
    <property type="entry name" value="A-D-PHexomutase_a/b/a-I/II/III"/>
</dbReference>
<name>J8ZPN0_EDHAE</name>
<keyword evidence="3" id="KW-0460">Magnesium</keyword>
<evidence type="ECO:0000313" key="6">
    <source>
        <dbReference type="EMBL" id="EJW01638.1"/>
    </source>
</evidence>
<dbReference type="InParanoid" id="J8ZPN0"/>
<gene>
    <name evidence="6" type="ORF">EDEG_03818</name>
</gene>
<keyword evidence="2" id="KW-0479">Metal-binding</keyword>
<comment type="similarity">
    <text evidence="1">Belongs to the phosphohexose mutase family.</text>
</comment>
<dbReference type="Gene3D" id="3.40.120.10">
    <property type="entry name" value="Alpha-D-Glucose-1,6-Bisphosphate, subunit A, domain 3"/>
    <property type="match status" value="1"/>
</dbReference>
<dbReference type="SUPFAM" id="SSF53738">
    <property type="entry name" value="Phosphoglucomutase, first 3 domains"/>
    <property type="match status" value="1"/>
</dbReference>